<accession>A0AA38R7B0</accession>
<dbReference type="PANTHER" id="PTHR11362:SF78">
    <property type="entry name" value="PROTEASE INHIBITOR"/>
    <property type="match status" value="1"/>
</dbReference>
<keyword evidence="2" id="KW-1185">Reference proteome</keyword>
<dbReference type="InterPro" id="IPR036610">
    <property type="entry name" value="PEBP-like_sf"/>
</dbReference>
<evidence type="ECO:0000313" key="1">
    <source>
        <dbReference type="EMBL" id="KAJ9138089.1"/>
    </source>
</evidence>
<dbReference type="GO" id="GO:0005543">
    <property type="term" value="F:phospholipid binding"/>
    <property type="evidence" value="ECO:0007669"/>
    <property type="project" value="TreeGrafter"/>
</dbReference>
<dbReference type="InterPro" id="IPR008914">
    <property type="entry name" value="PEBP"/>
</dbReference>
<name>A0AA38R7B0_9PEZI</name>
<reference evidence="1" key="1">
    <citation type="submission" date="2022-07" db="EMBL/GenBank/DDBJ databases">
        <title>Fungi with potential for degradation of polypropylene.</title>
        <authorList>
            <person name="Gostincar C."/>
        </authorList>
    </citation>
    <scope>NUCLEOTIDE SEQUENCE</scope>
    <source>
        <strain evidence="1">EXF-13308</strain>
    </source>
</reference>
<dbReference type="GO" id="GO:0046578">
    <property type="term" value="P:regulation of Ras protein signal transduction"/>
    <property type="evidence" value="ECO:0007669"/>
    <property type="project" value="TreeGrafter"/>
</dbReference>
<gene>
    <name evidence="1" type="ORF">NKR23_g8672</name>
</gene>
<dbReference type="PANTHER" id="PTHR11362">
    <property type="entry name" value="PHOSPHATIDYLETHANOLAMINE-BINDING PROTEIN"/>
    <property type="match status" value="1"/>
</dbReference>
<dbReference type="AlphaFoldDB" id="A0AA38R7B0"/>
<proteinExistence type="predicted"/>
<evidence type="ECO:0000313" key="2">
    <source>
        <dbReference type="Proteomes" id="UP001174694"/>
    </source>
</evidence>
<dbReference type="EMBL" id="JANBVO010000031">
    <property type="protein sequence ID" value="KAJ9138089.1"/>
    <property type="molecule type" value="Genomic_DNA"/>
</dbReference>
<dbReference type="Pfam" id="PF01161">
    <property type="entry name" value="PBP"/>
    <property type="match status" value="1"/>
</dbReference>
<dbReference type="CDD" id="cd00866">
    <property type="entry name" value="PEBP_euk"/>
    <property type="match status" value="1"/>
</dbReference>
<dbReference type="InterPro" id="IPR035810">
    <property type="entry name" value="PEBP_euk"/>
</dbReference>
<dbReference type="GO" id="GO:0030162">
    <property type="term" value="P:regulation of proteolysis"/>
    <property type="evidence" value="ECO:0007669"/>
    <property type="project" value="TreeGrafter"/>
</dbReference>
<organism evidence="1 2">
    <name type="scientific">Pleurostoma richardsiae</name>
    <dbReference type="NCBI Taxonomy" id="41990"/>
    <lineage>
        <taxon>Eukaryota</taxon>
        <taxon>Fungi</taxon>
        <taxon>Dikarya</taxon>
        <taxon>Ascomycota</taxon>
        <taxon>Pezizomycotina</taxon>
        <taxon>Sordariomycetes</taxon>
        <taxon>Sordariomycetidae</taxon>
        <taxon>Calosphaeriales</taxon>
        <taxon>Pleurostomataceae</taxon>
        <taxon>Pleurostoma</taxon>
    </lineage>
</organism>
<comment type="caution">
    <text evidence="1">The sequence shown here is derived from an EMBL/GenBank/DDBJ whole genome shotgun (WGS) entry which is preliminary data.</text>
</comment>
<dbReference type="Gene3D" id="3.90.280.10">
    <property type="entry name" value="PEBP-like"/>
    <property type="match status" value="1"/>
</dbReference>
<dbReference type="GO" id="GO:0030414">
    <property type="term" value="F:peptidase inhibitor activity"/>
    <property type="evidence" value="ECO:0007669"/>
    <property type="project" value="TreeGrafter"/>
</dbReference>
<protein>
    <recommendedName>
        <fullName evidence="3">PEBP-like protein</fullName>
    </recommendedName>
</protein>
<dbReference type="Proteomes" id="UP001174694">
    <property type="component" value="Unassembled WGS sequence"/>
</dbReference>
<sequence length="174" mass="18738">MLSSELVPAGLALIEKDKSKVLGLTVGSQKVEPGLYIPRADAKAAPELHFDGASASATYICVNLDLDAPFISFSVLGPVLHWLQSGFRATAGSTLHASEPVIAKYAGPRPPPGAAPHRYVFFLYEQPAGFDVKKYVPADGQEMGVSKRMRWNFDAWAKEVGLGEVVAVNYFTSN</sequence>
<dbReference type="SUPFAM" id="SSF49777">
    <property type="entry name" value="PEBP-like"/>
    <property type="match status" value="1"/>
</dbReference>
<evidence type="ECO:0008006" key="3">
    <source>
        <dbReference type="Google" id="ProtNLM"/>
    </source>
</evidence>